<dbReference type="GO" id="GO:0004553">
    <property type="term" value="F:hydrolase activity, hydrolyzing O-glycosyl compounds"/>
    <property type="evidence" value="ECO:0007669"/>
    <property type="project" value="InterPro"/>
</dbReference>
<dbReference type="Pfam" id="PF21365">
    <property type="entry name" value="Glyco_hydro_31_3rd"/>
    <property type="match status" value="1"/>
</dbReference>
<dbReference type="InterPro" id="IPR030458">
    <property type="entry name" value="Glyco_hydro_31_AS"/>
</dbReference>
<keyword evidence="3 4" id="KW-0326">Glycosidase</keyword>
<dbReference type="SUPFAM" id="SSF51445">
    <property type="entry name" value="(Trans)glycosidases"/>
    <property type="match status" value="1"/>
</dbReference>
<feature type="domain" description="Glycosyl hydrolase family 31 C-terminal" evidence="6">
    <location>
        <begin position="231"/>
        <end position="315"/>
    </location>
</feature>
<dbReference type="SUPFAM" id="SSF51011">
    <property type="entry name" value="Glycosyl hydrolase domain"/>
    <property type="match status" value="1"/>
</dbReference>
<evidence type="ECO:0000256" key="1">
    <source>
        <dbReference type="ARBA" id="ARBA00007806"/>
    </source>
</evidence>
<feature type="domain" description="Glycoside hydrolase family 31 TIM barrel" evidence="5">
    <location>
        <begin position="1"/>
        <end position="132"/>
    </location>
</feature>
<evidence type="ECO:0000259" key="5">
    <source>
        <dbReference type="Pfam" id="PF01055"/>
    </source>
</evidence>
<evidence type="ECO:0000256" key="3">
    <source>
        <dbReference type="ARBA" id="ARBA00023295"/>
    </source>
</evidence>
<gene>
    <name evidence="7" type="ORF">ElyMa_004519000</name>
</gene>
<protein>
    <submittedName>
        <fullName evidence="7">Lysosomal alpha-glucosidase-like</fullName>
    </submittedName>
</protein>
<feature type="domain" description="Glycoside hydrolase family 31 TIM barrel" evidence="5">
    <location>
        <begin position="133"/>
        <end position="222"/>
    </location>
</feature>
<dbReference type="Pfam" id="PF01055">
    <property type="entry name" value="Glyco_hydro_31_2nd"/>
    <property type="match status" value="2"/>
</dbReference>
<proteinExistence type="inferred from homology"/>
<dbReference type="InterPro" id="IPR017853">
    <property type="entry name" value="GH"/>
</dbReference>
<keyword evidence="2 4" id="KW-0378">Hydrolase</keyword>
<evidence type="ECO:0000313" key="7">
    <source>
        <dbReference type="EMBL" id="GFR99070.1"/>
    </source>
</evidence>
<dbReference type="AlphaFoldDB" id="A0AAV4HNN9"/>
<dbReference type="Gene3D" id="3.20.20.80">
    <property type="entry name" value="Glycosidases"/>
    <property type="match status" value="2"/>
</dbReference>
<dbReference type="GO" id="GO:0005975">
    <property type="term" value="P:carbohydrate metabolic process"/>
    <property type="evidence" value="ECO:0007669"/>
    <property type="project" value="InterPro"/>
</dbReference>
<sequence>MDNYKDWTYSPENFGNLPSVIADLHANKQRYIIMADPAISSSQPAGSYPPFDDGKRLDTFVKTENGDILVGKVWPGETAFPDFFHPNAYTYWYTQAKQFHDKLAFDGLWIDMNEPSSFIDGSATGCSKTSKYDNPPFTPGSILNFNLFGIPLIGADICGFRGQTTPEMCTRWHQLGAFYPFMRNHADIRSPAQDPASFQSPYVDNIRKALNLRYQLLAVLYTGFFNANTKGLPIVRPLFYIYPGTEAISNQFMWNDQLLISPVLTQGATTVNAFIPRDRFYDYYTLKPVNGEGHLVNLPAPLDTINVHIRGGSILPLLPTTTRTDDARLQAFTITAASSLNGTAQGELFWDDGESSNSIPSKTYSLIKFNLNKNTLTTKTAVTGYMPSSGIKAGKVYVLGVTQGPNKVLINGNSHQFVFDINNQKLEIPDLSVDLLKNNTITWQ</sequence>
<name>A0AAV4HNN9_9GAST</name>
<evidence type="ECO:0000256" key="2">
    <source>
        <dbReference type="ARBA" id="ARBA00022801"/>
    </source>
</evidence>
<dbReference type="InterPro" id="IPR013780">
    <property type="entry name" value="Glyco_hydro_b"/>
</dbReference>
<keyword evidence="8" id="KW-1185">Reference proteome</keyword>
<accession>A0AAV4HNN9</accession>
<evidence type="ECO:0000259" key="6">
    <source>
        <dbReference type="Pfam" id="PF21365"/>
    </source>
</evidence>
<dbReference type="EMBL" id="BMAT01009118">
    <property type="protein sequence ID" value="GFR99070.1"/>
    <property type="molecule type" value="Genomic_DNA"/>
</dbReference>
<dbReference type="PANTHER" id="PTHR22762">
    <property type="entry name" value="ALPHA-GLUCOSIDASE"/>
    <property type="match status" value="1"/>
</dbReference>
<dbReference type="Gene3D" id="2.60.40.1180">
    <property type="entry name" value="Golgi alpha-mannosidase II"/>
    <property type="match status" value="2"/>
</dbReference>
<dbReference type="Proteomes" id="UP000762676">
    <property type="component" value="Unassembled WGS sequence"/>
</dbReference>
<dbReference type="InterPro" id="IPR048395">
    <property type="entry name" value="Glyco_hydro_31_C"/>
</dbReference>
<dbReference type="PROSITE" id="PS00129">
    <property type="entry name" value="GLYCOSYL_HYDROL_F31_1"/>
    <property type="match status" value="1"/>
</dbReference>
<organism evidence="7 8">
    <name type="scientific">Elysia marginata</name>
    <dbReference type="NCBI Taxonomy" id="1093978"/>
    <lineage>
        <taxon>Eukaryota</taxon>
        <taxon>Metazoa</taxon>
        <taxon>Spiralia</taxon>
        <taxon>Lophotrochozoa</taxon>
        <taxon>Mollusca</taxon>
        <taxon>Gastropoda</taxon>
        <taxon>Heterobranchia</taxon>
        <taxon>Euthyneura</taxon>
        <taxon>Panpulmonata</taxon>
        <taxon>Sacoglossa</taxon>
        <taxon>Placobranchoidea</taxon>
        <taxon>Plakobranchidae</taxon>
        <taxon>Elysia</taxon>
    </lineage>
</organism>
<evidence type="ECO:0000256" key="4">
    <source>
        <dbReference type="RuleBase" id="RU361185"/>
    </source>
</evidence>
<dbReference type="PANTHER" id="PTHR22762:SF133">
    <property type="entry name" value="P-TYPE DOMAIN-CONTAINING PROTEIN"/>
    <property type="match status" value="1"/>
</dbReference>
<dbReference type="InterPro" id="IPR000322">
    <property type="entry name" value="Glyco_hydro_31_TIM"/>
</dbReference>
<evidence type="ECO:0000313" key="8">
    <source>
        <dbReference type="Proteomes" id="UP000762676"/>
    </source>
</evidence>
<comment type="similarity">
    <text evidence="1 4">Belongs to the glycosyl hydrolase 31 family.</text>
</comment>
<reference evidence="7 8" key="1">
    <citation type="journal article" date="2021" name="Elife">
        <title>Chloroplast acquisition without the gene transfer in kleptoplastic sea slugs, Plakobranchus ocellatus.</title>
        <authorList>
            <person name="Maeda T."/>
            <person name="Takahashi S."/>
            <person name="Yoshida T."/>
            <person name="Shimamura S."/>
            <person name="Takaki Y."/>
            <person name="Nagai Y."/>
            <person name="Toyoda A."/>
            <person name="Suzuki Y."/>
            <person name="Arimoto A."/>
            <person name="Ishii H."/>
            <person name="Satoh N."/>
            <person name="Nishiyama T."/>
            <person name="Hasebe M."/>
            <person name="Maruyama T."/>
            <person name="Minagawa J."/>
            <person name="Obokata J."/>
            <person name="Shigenobu S."/>
        </authorList>
    </citation>
    <scope>NUCLEOTIDE SEQUENCE [LARGE SCALE GENOMIC DNA]</scope>
</reference>
<comment type="caution">
    <text evidence="7">The sequence shown here is derived from an EMBL/GenBank/DDBJ whole genome shotgun (WGS) entry which is preliminary data.</text>
</comment>